<comment type="similarity">
    <text evidence="8">Belongs to the MobA family.</text>
</comment>
<reference evidence="10 11" key="1">
    <citation type="journal article" date="2014" name="Genome Announc.">
        <title>Draft Genome Sequence of the Iron-Oxidizing, Acidophilic, and Halotolerant 'Thiobacillus prosperus' Type Strain DSM 5130.</title>
        <authorList>
            <person name="Ossandon F.J."/>
            <person name="Cardenas J.P."/>
            <person name="Corbett M."/>
            <person name="Quatrini R."/>
            <person name="Holmes D.S."/>
            <person name="Watkin E."/>
        </authorList>
    </citation>
    <scope>NUCLEOTIDE SEQUENCE [LARGE SCALE GENOMIC DNA]</scope>
    <source>
        <strain evidence="10 11">DSM 5130</strain>
    </source>
</reference>
<dbReference type="GO" id="GO:1902758">
    <property type="term" value="P:bis(molybdopterin guanine dinucleotide)molybdenum biosynthetic process"/>
    <property type="evidence" value="ECO:0007669"/>
    <property type="project" value="TreeGrafter"/>
</dbReference>
<keyword evidence="4 8" id="KW-0547">Nucleotide-binding</keyword>
<dbReference type="HAMAP" id="MF_00316">
    <property type="entry name" value="MobA"/>
    <property type="match status" value="1"/>
</dbReference>
<evidence type="ECO:0000256" key="3">
    <source>
        <dbReference type="ARBA" id="ARBA00022723"/>
    </source>
</evidence>
<keyword evidence="1 8" id="KW-0963">Cytoplasm</keyword>
<feature type="binding site" evidence="8">
    <location>
        <begin position="17"/>
        <end position="19"/>
    </location>
    <ligand>
        <name>GTP</name>
        <dbReference type="ChEBI" id="CHEBI:37565"/>
    </ligand>
</feature>
<dbReference type="SUPFAM" id="SSF53448">
    <property type="entry name" value="Nucleotide-diphospho-sugar transferases"/>
    <property type="match status" value="1"/>
</dbReference>
<keyword evidence="3 8" id="KW-0479">Metal-binding</keyword>
<comment type="domain">
    <text evidence="8">The N-terminal domain determines nucleotide recognition and specific binding, while the C-terminal domain determines the specific binding to the target protein.</text>
</comment>
<feature type="binding site" evidence="8">
    <location>
        <position position="77"/>
    </location>
    <ligand>
        <name>GTP</name>
        <dbReference type="ChEBI" id="CHEBI:37565"/>
    </ligand>
</feature>
<evidence type="ECO:0000313" key="10">
    <source>
        <dbReference type="EMBL" id="OBS08711.1"/>
    </source>
</evidence>
<dbReference type="GO" id="GO:0046872">
    <property type="term" value="F:metal ion binding"/>
    <property type="evidence" value="ECO:0007669"/>
    <property type="project" value="UniProtKB-KW"/>
</dbReference>
<dbReference type="PANTHER" id="PTHR19136">
    <property type="entry name" value="MOLYBDENUM COFACTOR GUANYLYLTRANSFERASE"/>
    <property type="match status" value="1"/>
</dbReference>
<keyword evidence="6 8" id="KW-0342">GTP-binding</keyword>
<sequence length="213" mass="22425">MPPLPPDVRARITAVILAGGLGRRMGGQDKGLTPLGGRPMAAWVLDRLQPQVGRVIVNANRNQDAYGRLLGLPVVGDRLGGFQGPLAGIAGALAQIDTPLLLATPCDGPLLPPDLAERLYRALSTARADVAVVHDGERLHPVFALLRTGVRGSLEAFLAAGERKAGHWLERTHWVAADCADIADAFVNVNDAGALAALETRLRPPAAQRSTTP</sequence>
<feature type="domain" description="MobA-like NTP transferase" evidence="9">
    <location>
        <begin position="14"/>
        <end position="171"/>
    </location>
</feature>
<dbReference type="GO" id="GO:0005525">
    <property type="term" value="F:GTP binding"/>
    <property type="evidence" value="ECO:0007669"/>
    <property type="project" value="UniProtKB-UniRule"/>
</dbReference>
<accession>A0A1A6C2B8</accession>
<dbReference type="OrthoDB" id="9788394at2"/>
<comment type="subunit">
    <text evidence="8">Monomer.</text>
</comment>
<comment type="caution">
    <text evidence="10">The sequence shown here is derived from an EMBL/GenBank/DDBJ whole genome shotgun (WGS) entry which is preliminary data.</text>
</comment>
<dbReference type="GO" id="GO:0005737">
    <property type="term" value="C:cytoplasm"/>
    <property type="evidence" value="ECO:0007669"/>
    <property type="project" value="UniProtKB-SubCell"/>
</dbReference>
<evidence type="ECO:0000256" key="2">
    <source>
        <dbReference type="ARBA" id="ARBA00022679"/>
    </source>
</evidence>
<comment type="cofactor">
    <cofactor evidence="8">
        <name>Mg(2+)</name>
        <dbReference type="ChEBI" id="CHEBI:18420"/>
    </cofactor>
</comment>
<dbReference type="GO" id="GO:0061603">
    <property type="term" value="F:molybdenum cofactor guanylyltransferase activity"/>
    <property type="evidence" value="ECO:0007669"/>
    <property type="project" value="UniProtKB-EC"/>
</dbReference>
<keyword evidence="11" id="KW-1185">Reference proteome</keyword>
<keyword evidence="5 8" id="KW-0460">Magnesium</keyword>
<evidence type="ECO:0000256" key="5">
    <source>
        <dbReference type="ARBA" id="ARBA00022842"/>
    </source>
</evidence>
<feature type="binding site" evidence="8">
    <location>
        <position position="107"/>
    </location>
    <ligand>
        <name>Mg(2+)</name>
        <dbReference type="ChEBI" id="CHEBI:18420"/>
    </ligand>
</feature>
<dbReference type="EMBL" id="JQSG02000006">
    <property type="protein sequence ID" value="OBS08711.1"/>
    <property type="molecule type" value="Genomic_DNA"/>
</dbReference>
<organism evidence="10 11">
    <name type="scientific">Acidihalobacter prosperus</name>
    <dbReference type="NCBI Taxonomy" id="160660"/>
    <lineage>
        <taxon>Bacteria</taxon>
        <taxon>Pseudomonadati</taxon>
        <taxon>Pseudomonadota</taxon>
        <taxon>Gammaproteobacteria</taxon>
        <taxon>Chromatiales</taxon>
        <taxon>Ectothiorhodospiraceae</taxon>
        <taxon>Acidihalobacter</taxon>
    </lineage>
</organism>
<proteinExistence type="inferred from homology"/>
<evidence type="ECO:0000313" key="11">
    <source>
        <dbReference type="Proteomes" id="UP000029273"/>
    </source>
</evidence>
<feature type="binding site" evidence="8">
    <location>
        <position position="58"/>
    </location>
    <ligand>
        <name>GTP</name>
        <dbReference type="ChEBI" id="CHEBI:37565"/>
    </ligand>
</feature>
<protein>
    <recommendedName>
        <fullName evidence="8">Molybdenum cofactor guanylyltransferase</fullName>
        <shortName evidence="8">MoCo guanylyltransferase</shortName>
        <ecNumber evidence="8">2.7.7.77</ecNumber>
    </recommendedName>
    <alternativeName>
        <fullName evidence="8">GTP:molybdopterin guanylyltransferase</fullName>
    </alternativeName>
    <alternativeName>
        <fullName evidence="8">Mo-MPT guanylyltransferase</fullName>
    </alternativeName>
    <alternativeName>
        <fullName evidence="8">Molybdopterin guanylyltransferase</fullName>
    </alternativeName>
    <alternativeName>
        <fullName evidence="8">Molybdopterin-guanine dinucleotide synthase</fullName>
        <shortName evidence="8">MGD synthase</shortName>
    </alternativeName>
</protein>
<keyword evidence="2 8" id="KW-0808">Transferase</keyword>
<keyword evidence="7 8" id="KW-0501">Molybdenum cofactor biosynthesis</keyword>
<feature type="binding site" evidence="8">
    <location>
        <position position="107"/>
    </location>
    <ligand>
        <name>GTP</name>
        <dbReference type="ChEBI" id="CHEBI:37565"/>
    </ligand>
</feature>
<dbReference type="Pfam" id="PF12804">
    <property type="entry name" value="NTP_transf_3"/>
    <property type="match status" value="1"/>
</dbReference>
<gene>
    <name evidence="8" type="primary">mobA</name>
    <name evidence="10" type="ORF">Thpro_022961</name>
</gene>
<keyword evidence="10" id="KW-0548">Nucleotidyltransferase</keyword>
<dbReference type="CDD" id="cd02503">
    <property type="entry name" value="MobA"/>
    <property type="match status" value="1"/>
</dbReference>
<comment type="catalytic activity">
    <reaction evidence="8">
        <text>Mo-molybdopterin + GTP + H(+) = Mo-molybdopterin guanine dinucleotide + diphosphate</text>
        <dbReference type="Rhea" id="RHEA:34243"/>
        <dbReference type="ChEBI" id="CHEBI:15378"/>
        <dbReference type="ChEBI" id="CHEBI:33019"/>
        <dbReference type="ChEBI" id="CHEBI:37565"/>
        <dbReference type="ChEBI" id="CHEBI:71302"/>
        <dbReference type="ChEBI" id="CHEBI:71310"/>
        <dbReference type="EC" id="2.7.7.77"/>
    </reaction>
</comment>
<dbReference type="InterPro" id="IPR029044">
    <property type="entry name" value="Nucleotide-diphossugar_trans"/>
</dbReference>
<evidence type="ECO:0000256" key="1">
    <source>
        <dbReference type="ARBA" id="ARBA00022490"/>
    </source>
</evidence>
<evidence type="ECO:0000256" key="7">
    <source>
        <dbReference type="ARBA" id="ARBA00023150"/>
    </source>
</evidence>
<comment type="subcellular location">
    <subcellularLocation>
        <location evidence="8">Cytoplasm</location>
    </subcellularLocation>
</comment>
<evidence type="ECO:0000256" key="8">
    <source>
        <dbReference type="HAMAP-Rule" id="MF_00316"/>
    </source>
</evidence>
<dbReference type="NCBIfam" id="TIGR02665">
    <property type="entry name" value="molyb_mobA"/>
    <property type="match status" value="1"/>
</dbReference>
<dbReference type="AlphaFoldDB" id="A0A1A6C2B8"/>
<dbReference type="InterPro" id="IPR013482">
    <property type="entry name" value="Molybde_CF_guanTrfase"/>
</dbReference>
<dbReference type="RefSeq" id="WP_038091124.1">
    <property type="nucleotide sequence ID" value="NZ_JQSG02000006.1"/>
</dbReference>
<feature type="binding site" evidence="8">
    <location>
        <position position="30"/>
    </location>
    <ligand>
        <name>GTP</name>
        <dbReference type="ChEBI" id="CHEBI:37565"/>
    </ligand>
</feature>
<comment type="function">
    <text evidence="8">Transfers a GMP moiety from GTP to Mo-molybdopterin (Mo-MPT) cofactor (Moco or molybdenum cofactor) to form Mo-molybdopterin guanine dinucleotide (Mo-MGD) cofactor.</text>
</comment>
<dbReference type="EC" id="2.7.7.77" evidence="8"/>
<evidence type="ECO:0000256" key="4">
    <source>
        <dbReference type="ARBA" id="ARBA00022741"/>
    </source>
</evidence>
<dbReference type="Proteomes" id="UP000029273">
    <property type="component" value="Unassembled WGS sequence"/>
</dbReference>
<name>A0A1A6C2B8_9GAMM</name>
<evidence type="ECO:0000259" key="9">
    <source>
        <dbReference type="Pfam" id="PF12804"/>
    </source>
</evidence>
<dbReference type="Gene3D" id="3.90.550.10">
    <property type="entry name" value="Spore Coat Polysaccharide Biosynthesis Protein SpsA, Chain A"/>
    <property type="match status" value="1"/>
</dbReference>
<dbReference type="PANTHER" id="PTHR19136:SF81">
    <property type="entry name" value="MOLYBDENUM COFACTOR GUANYLYLTRANSFERASE"/>
    <property type="match status" value="1"/>
</dbReference>
<dbReference type="InterPro" id="IPR025877">
    <property type="entry name" value="MobA-like_NTP_Trfase"/>
</dbReference>
<evidence type="ECO:0000256" key="6">
    <source>
        <dbReference type="ARBA" id="ARBA00023134"/>
    </source>
</evidence>